<protein>
    <recommendedName>
        <fullName evidence="3">DML1/Misato tubulin domain-containing protein</fullName>
    </recommendedName>
</protein>
<dbReference type="PANTHER" id="PTHR13391">
    <property type="entry name" value="MITOCHONDRIAL DISTRIBUTION REGULATOR MISATO"/>
    <property type="match status" value="1"/>
</dbReference>
<evidence type="ECO:0000256" key="1">
    <source>
        <dbReference type="SAM" id="MobiDB-lite"/>
    </source>
</evidence>
<dbReference type="SUPFAM" id="SSF52490">
    <property type="entry name" value="Tubulin nucleotide-binding domain-like"/>
    <property type="match status" value="1"/>
</dbReference>
<reference evidence="2" key="1">
    <citation type="submission" date="2015-04" db="EMBL/GenBank/DDBJ databases">
        <title>The genome sequence of the plant pathogenic Rhizarian Plasmodiophora brassicae reveals insights in its biotrophic life cycle and the origin of chitin synthesis.</title>
        <authorList>
            <person name="Schwelm A."/>
            <person name="Fogelqvist J."/>
            <person name="Knaust A."/>
            <person name="Julke S."/>
            <person name="Lilja T."/>
            <person name="Dhandapani V."/>
            <person name="Bonilla-Rosso G."/>
            <person name="Karlsson M."/>
            <person name="Shevchenko A."/>
            <person name="Choi S.R."/>
            <person name="Kim H.G."/>
            <person name="Park J.Y."/>
            <person name="Lim Y.P."/>
            <person name="Ludwig-Muller J."/>
            <person name="Dixelius C."/>
        </authorList>
    </citation>
    <scope>NUCLEOTIDE SEQUENCE</scope>
    <source>
        <tissue evidence="2">Potato root galls</tissue>
    </source>
</reference>
<proteinExistence type="predicted"/>
<dbReference type="EMBL" id="HACM01004601">
    <property type="protein sequence ID" value="CRZ05043.1"/>
    <property type="molecule type" value="Transcribed_RNA"/>
</dbReference>
<dbReference type="PANTHER" id="PTHR13391:SF0">
    <property type="entry name" value="PROTEIN MISATO HOMOLOG 1"/>
    <property type="match status" value="1"/>
</dbReference>
<evidence type="ECO:0008006" key="3">
    <source>
        <dbReference type="Google" id="ProtNLM"/>
    </source>
</evidence>
<dbReference type="AlphaFoldDB" id="A0A0H5QSP6"/>
<dbReference type="Gene3D" id="3.40.50.1440">
    <property type="entry name" value="Tubulin/FtsZ, GTPase domain"/>
    <property type="match status" value="1"/>
</dbReference>
<name>A0A0H5QSP6_9EUKA</name>
<feature type="region of interest" description="Disordered" evidence="1">
    <location>
        <begin position="343"/>
        <end position="365"/>
    </location>
</feature>
<organism evidence="2">
    <name type="scientific">Spongospora subterranea</name>
    <dbReference type="NCBI Taxonomy" id="70186"/>
    <lineage>
        <taxon>Eukaryota</taxon>
        <taxon>Sar</taxon>
        <taxon>Rhizaria</taxon>
        <taxon>Endomyxa</taxon>
        <taxon>Phytomyxea</taxon>
        <taxon>Plasmodiophorida</taxon>
        <taxon>Plasmodiophoridae</taxon>
        <taxon>Spongospora</taxon>
    </lineage>
</organism>
<dbReference type="InterPro" id="IPR036525">
    <property type="entry name" value="Tubulin/FtsZ_GTPase_sf"/>
</dbReference>
<sequence length="428" mass="47096">MIEVSLINTQETDDTEFDEWISTTVVFMREIIQLQFGPRSNSIGSHVVNQLVADRAAGSESIRHDAMLSGDYPRVIAYDDVRAFRQPVLDLDAEHVTSWTGKRTVHQVAASTSNNDSFWADTLRSCCNRLHPRAECHIPSTGTASYRSYTDMMEDVPELRDNAVDCVRYQIEKCDSLETIQNIVDVDSGFVGVADFVLQEVRDEFCSSRQRMITWTATNPLTTAPSGHHIVNSLIGLSKMYPLSDLIIPDTHQFGCDLKMAPAMQALAIHTGSLCYRLAHSSFSSANLINRVVTNPSLKFASLGASLSGPIECQSAVSSSYRIATNAANGIIGVDCSISDSTMLPPESPLAPQQPPGAQRARSSRPVSCSASAEWTSAEPLHNLITSWAHDMSALRRRDPSRLLSEYGIDSETWEDAAEFYIGLAQEQ</sequence>
<dbReference type="InterPro" id="IPR049942">
    <property type="entry name" value="DML1/Misato"/>
</dbReference>
<accession>A0A0H5QSP6</accession>
<dbReference type="GO" id="GO:0005737">
    <property type="term" value="C:cytoplasm"/>
    <property type="evidence" value="ECO:0007669"/>
    <property type="project" value="TreeGrafter"/>
</dbReference>
<dbReference type="GO" id="GO:0007005">
    <property type="term" value="P:mitochondrion organization"/>
    <property type="evidence" value="ECO:0007669"/>
    <property type="project" value="InterPro"/>
</dbReference>
<evidence type="ECO:0000313" key="2">
    <source>
        <dbReference type="EMBL" id="CRZ05043.1"/>
    </source>
</evidence>
<feature type="compositionally biased region" description="Pro residues" evidence="1">
    <location>
        <begin position="346"/>
        <end position="355"/>
    </location>
</feature>